<dbReference type="PANTHER" id="PTHR34985:SF1">
    <property type="entry name" value="SLR0554 PROTEIN"/>
    <property type="match status" value="1"/>
</dbReference>
<dbReference type="Proteomes" id="UP000524321">
    <property type="component" value="Unassembled WGS sequence"/>
</dbReference>
<name>A0A7Y6UC20_PHOVU</name>
<accession>A0A7Y6UC20</accession>
<evidence type="ECO:0000313" key="2">
    <source>
        <dbReference type="EMBL" id="NVB76499.1"/>
    </source>
</evidence>
<gene>
    <name evidence="2" type="ORF">HUV05_23985</name>
</gene>
<feature type="non-terminal residue" evidence="2">
    <location>
        <position position="109"/>
    </location>
</feature>
<feature type="domain" description="DUF3874" evidence="1">
    <location>
        <begin position="58"/>
        <end position="109"/>
    </location>
</feature>
<reference evidence="2 3" key="2">
    <citation type="submission" date="2020-07" db="EMBL/GenBank/DDBJ databases">
        <title>Bacterial metabolism rescues the inhibition of intestinal drug absorption by food and drug additives.</title>
        <authorList>
            <person name="Zou L."/>
            <person name="Spanogiannopoulos P."/>
            <person name="Chien H.-C."/>
            <person name="Pieper L.M."/>
            <person name="Cai W."/>
            <person name="Khuri N."/>
            <person name="Pottel J."/>
            <person name="Vora B."/>
            <person name="Ni Z."/>
            <person name="Tsakalozou E."/>
            <person name="Zhang W."/>
            <person name="Shoichet B.K."/>
            <person name="Giacomini K.M."/>
            <person name="Turnbaugh P.J."/>
        </authorList>
    </citation>
    <scope>NUCLEOTIDE SEQUENCE [LARGE SCALE GENOMIC DNA]</scope>
    <source>
        <strain evidence="2 3">B33</strain>
    </source>
</reference>
<evidence type="ECO:0000313" key="3">
    <source>
        <dbReference type="Proteomes" id="UP000524321"/>
    </source>
</evidence>
<sequence length="109" mass="13047">RRFICIEVTGNIDTTQPIDYEQLYAQAMYELDHGERYWFDQSEEQIMTRSNREFEQVSLEEQLFYRYFRPAKEKENGEWLSPAEILEDIKKSSAIPLSNKRVSVFGRVL</sequence>
<dbReference type="InterPro" id="IPR024450">
    <property type="entry name" value="DUF3874"/>
</dbReference>
<dbReference type="EMBL" id="JABWDJ010000540">
    <property type="protein sequence ID" value="NVB76499.1"/>
    <property type="molecule type" value="Genomic_DNA"/>
</dbReference>
<evidence type="ECO:0000259" key="1">
    <source>
        <dbReference type="Pfam" id="PF12990"/>
    </source>
</evidence>
<proteinExistence type="predicted"/>
<dbReference type="Pfam" id="PF12990">
    <property type="entry name" value="DUF3874"/>
    <property type="match status" value="1"/>
</dbReference>
<protein>
    <submittedName>
        <fullName evidence="2">DUF3874 domain-containing protein</fullName>
    </submittedName>
</protein>
<comment type="caution">
    <text evidence="2">The sequence shown here is derived from an EMBL/GenBank/DDBJ whole genome shotgun (WGS) entry which is preliminary data.</text>
</comment>
<feature type="non-terminal residue" evidence="2">
    <location>
        <position position="1"/>
    </location>
</feature>
<organism evidence="2 3">
    <name type="scientific">Phocaeicola vulgatus</name>
    <name type="common">Bacteroides vulgatus</name>
    <dbReference type="NCBI Taxonomy" id="821"/>
    <lineage>
        <taxon>Bacteria</taxon>
        <taxon>Pseudomonadati</taxon>
        <taxon>Bacteroidota</taxon>
        <taxon>Bacteroidia</taxon>
        <taxon>Bacteroidales</taxon>
        <taxon>Bacteroidaceae</taxon>
        <taxon>Phocaeicola</taxon>
    </lineage>
</organism>
<dbReference type="RefSeq" id="WP_176350941.1">
    <property type="nucleotide sequence ID" value="NZ_JABWDJ010000540.1"/>
</dbReference>
<dbReference type="AlphaFoldDB" id="A0A7Y6UC20"/>
<reference evidence="2 3" key="1">
    <citation type="submission" date="2020-04" db="EMBL/GenBank/DDBJ databases">
        <authorList>
            <person name="Pieper L."/>
        </authorList>
    </citation>
    <scope>NUCLEOTIDE SEQUENCE [LARGE SCALE GENOMIC DNA]</scope>
    <source>
        <strain evidence="2 3">B33</strain>
    </source>
</reference>
<dbReference type="PANTHER" id="PTHR34985">
    <property type="entry name" value="SLR0554 PROTEIN"/>
    <property type="match status" value="1"/>
</dbReference>